<dbReference type="InterPro" id="IPR013534">
    <property type="entry name" value="Starch_synth_cat_dom"/>
</dbReference>
<dbReference type="FunFam" id="3.20.20.80:FF:000073">
    <property type="entry name" value="Alpha-1,3-glucan synthase Ags2"/>
    <property type="match status" value="1"/>
</dbReference>
<dbReference type="SMART" id="SM00642">
    <property type="entry name" value="Aamy"/>
    <property type="match status" value="1"/>
</dbReference>
<dbReference type="InterPro" id="IPR058659">
    <property type="entry name" value="Mok11-13/Ags1-like_CBM"/>
</dbReference>
<evidence type="ECO:0000313" key="12">
    <source>
        <dbReference type="Proteomes" id="UP001172681"/>
    </source>
</evidence>
<dbReference type="GO" id="GO:0047657">
    <property type="term" value="F:alpha-1,3-glucan synthase activity"/>
    <property type="evidence" value="ECO:0007669"/>
    <property type="project" value="UniProtKB-EC"/>
</dbReference>
<dbReference type="Pfam" id="PF08323">
    <property type="entry name" value="Glyco_transf_5"/>
    <property type="match status" value="1"/>
</dbReference>
<dbReference type="Pfam" id="PF26108">
    <property type="entry name" value="GH_Mok13"/>
    <property type="match status" value="1"/>
</dbReference>
<dbReference type="Gene3D" id="3.40.50.1000">
    <property type="entry name" value="HAD superfamily/HAD-like"/>
    <property type="match status" value="2"/>
</dbReference>
<evidence type="ECO:0000256" key="3">
    <source>
        <dbReference type="ARBA" id="ARBA00022676"/>
    </source>
</evidence>
<feature type="transmembrane region" description="Helical" evidence="8">
    <location>
        <begin position="2279"/>
        <end position="2298"/>
    </location>
</feature>
<feature type="transmembrane region" description="Helical" evidence="8">
    <location>
        <begin position="1084"/>
        <end position="1106"/>
    </location>
</feature>
<feature type="region of interest" description="Disordered" evidence="7">
    <location>
        <begin position="1941"/>
        <end position="1967"/>
    </location>
</feature>
<dbReference type="Pfam" id="PF26122">
    <property type="entry name" value="CBM_Mok13"/>
    <property type="match status" value="1"/>
</dbReference>
<dbReference type="SUPFAM" id="SSF53756">
    <property type="entry name" value="UDP-Glycosyltransferase/glycogen phosphorylase"/>
    <property type="match status" value="1"/>
</dbReference>
<keyword evidence="8" id="KW-0812">Transmembrane</keyword>
<keyword evidence="12" id="KW-1185">Reference proteome</keyword>
<feature type="compositionally biased region" description="Acidic residues" evidence="7">
    <location>
        <begin position="1759"/>
        <end position="1773"/>
    </location>
</feature>
<feature type="chain" id="PRO_5041359066" description="alpha-1,3-glucan synthase" evidence="9">
    <location>
        <begin position="22"/>
        <end position="2776"/>
    </location>
</feature>
<feature type="transmembrane region" description="Helical" evidence="8">
    <location>
        <begin position="2323"/>
        <end position="2343"/>
    </location>
</feature>
<dbReference type="InterPro" id="IPR058655">
    <property type="entry name" value="Mok11-14/Ags1-like"/>
</dbReference>
<dbReference type="InterPro" id="IPR006353">
    <property type="entry name" value="HAD-SF_hydro_IIA_CECR5"/>
</dbReference>
<keyword evidence="5" id="KW-0961">Cell wall biogenesis/degradation</keyword>
<evidence type="ECO:0000256" key="6">
    <source>
        <dbReference type="ARBA" id="ARBA00048960"/>
    </source>
</evidence>
<feature type="domain" description="Glycosyl hydrolase family 13 catalytic" evidence="10">
    <location>
        <begin position="67"/>
        <end position="520"/>
    </location>
</feature>
<feature type="region of interest" description="Disordered" evidence="7">
    <location>
        <begin position="1737"/>
        <end position="1774"/>
    </location>
</feature>
<dbReference type="GO" id="GO:0070600">
    <property type="term" value="P:fungal-type cell wall (1-&gt;3)-alpha-glucan biosynthetic process"/>
    <property type="evidence" value="ECO:0007669"/>
    <property type="project" value="TreeGrafter"/>
</dbReference>
<dbReference type="InterPro" id="IPR058658">
    <property type="entry name" value="Mok11-13/Ags1-like_Ig_2"/>
</dbReference>
<dbReference type="InterPro" id="IPR058657">
    <property type="entry name" value="Mok11-13/Ags1-like_Ig"/>
</dbReference>
<dbReference type="Pfam" id="PF00128">
    <property type="entry name" value="Alpha-amylase"/>
    <property type="match status" value="1"/>
</dbReference>
<feature type="transmembrane region" description="Helical" evidence="8">
    <location>
        <begin position="2033"/>
        <end position="2051"/>
    </location>
</feature>
<evidence type="ECO:0000256" key="1">
    <source>
        <dbReference type="ARBA" id="ARBA00006122"/>
    </source>
</evidence>
<dbReference type="PANTHER" id="PTHR47182:SF2">
    <property type="entry name" value="CELL WALL ALPHA-1,3-GLUCAN SYNTHASE AGS1"/>
    <property type="match status" value="1"/>
</dbReference>
<feature type="transmembrane region" description="Helical" evidence="8">
    <location>
        <begin position="2092"/>
        <end position="2112"/>
    </location>
</feature>
<keyword evidence="3 11" id="KW-0328">Glycosyltransferase</keyword>
<evidence type="ECO:0000256" key="5">
    <source>
        <dbReference type="ARBA" id="ARBA00023316"/>
    </source>
</evidence>
<dbReference type="Pfam" id="PF26127">
    <property type="entry name" value="12TM_Mok13"/>
    <property type="match status" value="1"/>
</dbReference>
<dbReference type="Pfam" id="PF26111">
    <property type="entry name" value="Ig_Mok13"/>
    <property type="match status" value="1"/>
</dbReference>
<dbReference type="SUPFAM" id="SSF56784">
    <property type="entry name" value="HAD-like"/>
    <property type="match status" value="1"/>
</dbReference>
<keyword evidence="4 11" id="KW-0808">Transferase</keyword>
<dbReference type="InterPro" id="IPR036412">
    <property type="entry name" value="HAD-like_sf"/>
</dbReference>
<feature type="compositionally biased region" description="Polar residues" evidence="7">
    <location>
        <begin position="1697"/>
        <end position="1711"/>
    </location>
</feature>
<sequence length="2776" mass="310233">MTARGGSLSIFFFLFFTTCFGYRYDPNYSQWNLNQNQTAVDPLDYWGEWSGHEYTPSPTNWRFPFYTLFLDRFVNGDPSNDNINGTSYEHDTNSNQMRHGGDLQGLVDTLDYLRGMGIKGIYIAGSPFINTPWGYDQYSPLDLSILDQHFGDIEMWRTAINEIHERGMYVLLDNTFATMGDLIGFDGYLNTTTPFSLAEHQVQFKSDRHYYDFSFGNNYNQTCNYPKFWLETGYPAGEDVTNNLKGCYDSDFDQYGDTEAFGVFPDWRRQLSKFASVQDRLREWHEPVRHKLENFYCILIASLDVDGFRYDKATQSTIDAMGFMNEAMRTCAKRFGKENFFTPGEITGGNVFGSLYLGRGRQPDMLPDNLTAAVTMTNNSADKYFLRAPEHGALDAAAFHYTVYRTLTRFLGMDGNLEAGYDAPPNWVDMWNNFLLTNDFVNPNTGLFDPRHLMGTTNQDVFRWPAITNGVHRQLLGHFITTIEMPGAPLLLWGEEQAFYVLDNTASNYIFGRQAMSSATAWYTHGCYHLNSTQFFKMPLNASRHGCKDITVSYDHRDPSHPVRNIIHHMNQLREQFPVLQDGFFLQQLSNQTEQIQYPGSGKVTTETGMWSVMRSGFPGVQDLGTTGAGNLPIWLLYSNANSSTTYSFDCNDNATALNTTSLIAPYDAGTTVKNLFYPYDEHTLEDSVHQLGINGSTSANGCLRSLDMAAYDFRAYVPIDDWVGPQPMITKFNPGHDIRLRSTVNSTGTETVDIALEFSVEMDCDSVTNSILFNSTTELGTVPTIDRDSVKCTLMNNPETPPYVGAISSVWSWSASIEDVANGIHAITVRNASAQGGGQTDAVDRFLFRIGQTDNPMVFTTSANYSSSLLSRSDNGSLMVSHSAAGADKWRYSTNWGSTFSSWMPYKGGKAEIEEQPWSGTKLQSWKGTHVRVEYFSRLAGSSDHIQQGDLGYHTSRRFPHLFLNGPYNQYGYDAGLDNEMTLSENSTWHHHFMTEWSPSPSGVLAQINVWGVNPDGKPDQTIVMGDADGDSILDRLPPSSLSSVILNITDAPPKPYLGWRVVINDGTLRFEIVPSGSMWNQLILYILLWVVPIITAAFGVWSFMQSFYQVKFNEIGISEKAGMIPAAIKKQFKKLKDEESSPGFLSKINRKPKFLQQSDTVIDQQRRRTVLIATMEYDIEDWEIKIKIGGLGVMAQLMGKNLGHQDLIWCVPCVGGVEYPEDTKADPMTVVVLGKPYEVQVQYHVLRNITYVLLDAPVFRQQTKSEPYPPRMDDLSSAIYYSAWNQCIAQAINRFPVDLYHINDYHGSVAPLYLLPRTIPACLSLHNAEFQGLWPMRTKQEREEVCSVFNLSTELVQRYVQFGEVFNLLHAGASYLRLHQHGFGAVGVSKKYGKRSYARYPIFWGLKKVGKLPNPDPSDTGEWDKKLPKESDIRIDPTFEAGRPELKRQAQEWAGLEQNPQAELFVFVGRWSMQKGIDLIADVFPSILESNPNVQLITVGPVIDLYGKFAALKLDRMMKLYPGRVFSKPVFTALPPFIFSGAEFALIPSRDEPFGLVAVEFGRKGALGVGARVGGLGQMFKQAIDEALHSKTEIRALMRARSAKQRFPVAQWVEDLEILQSTAIQLHDKVEASKRHAAAGEIIWGHSGWSTPGGSGAVTPGLANSRVSSSSALNSLTSRLRGLAHSREQSHDVSTRSGSTLARSASLGSHQGPGHINAHDAHDGEVTYAPNTLATVPDVEGNDATGLGTPNTHNFPEDDDDSSDSDYDADDAITMPTRTRGRYERVPVHEDFPFTPHHLDNLTSPRSPGLEMASMQSQLAMPHGSSPVPPSPPAESGFLIPPPPVRAETNNRISASPSMLSVNSIVGEKTDFKLQKVDPFFTDSNGEFAKTFEKKLENLNGSTSESSACIEEFLVKSEKQWFDTFRNVKLGRYNALSPRPSFQATRESRPPSSYAGDSEHSSGGHDSNNLGNEFLLGDDYKPPTGLRKWMQLRVGDWPVYAFFMGFGQIIAANSYQITLLTGEVGQTADKLYSIASIYLVTSICWWFLFRRFSSMLCLSLPFFFYGLAFILIGTAHYASTASGRGWVQNVGTGMYAVASSSGSIFFALNFGDEGGAQVKAWVFRACVIQGTQQIYVVALWYWGAYLNKRTSDGLLTSSDSVSSTWKITAITLPIAILLWVIGLLMWFGLPNYYRQAPGKMPSFYHSLLRRKIVLWFFFTVIIQNFFLSAPYGRNWSFLWSSSHAKTWQIVLLVLLFFVGVWAGFLWLFALLSKRHSWILPLFAIGLGAPRWAQIWWGTSNIGLFLPWAGGYTSSALVSRALWLWLGTLDAIQGVGLGMILLSTLTRVHVAFTLITAQVLGSVATIVARACAPNKIGPGPISPDISGSVSTIWQAWFWVGLALNLSVCFGIDGVLIRSARPIAHASTTLQYLQKHSIPFILLTNGGGKHESERVADLSSRLSLSLSTSMFIQSHTPFAELTHGQDSLRDKCILVMGGEGPRCRHVAEAYGFTNVVTPGDIYAAYPEIWPFSAPFKDHYYNKFARPLPKPINPEDPEGSLKIDAVFVYNDPRDWGLDAQILMDVMLSSRGIVGTYSAKNGDTSLPNSGYLQDGQPRLYFSNPDLLWAADYPLSRLGQGGFRAAVDGLWRALTKSKHHPTPKLYKKVLGKPFRETYEYAEKQLLRHRDAIFKGHNQQVVPPLKRVYMVGDNPESDIRGANSFESPRGVEWISLLTRTGVYKDRDGQRPTWEPRAIVDDVKAAVQYALEDSKWPEHLD</sequence>
<evidence type="ECO:0000256" key="8">
    <source>
        <dbReference type="SAM" id="Phobius"/>
    </source>
</evidence>
<dbReference type="InterPro" id="IPR058656">
    <property type="entry name" value="Mok11-13/Ags1-like_GH"/>
</dbReference>
<feature type="transmembrane region" description="Helical" evidence="8">
    <location>
        <begin position="2249"/>
        <end position="2272"/>
    </location>
</feature>
<evidence type="ECO:0000313" key="11">
    <source>
        <dbReference type="EMBL" id="KAJ9634111.1"/>
    </source>
</evidence>
<dbReference type="NCBIfam" id="TIGR01460">
    <property type="entry name" value="HAD-SF-IIA"/>
    <property type="match status" value="1"/>
</dbReference>
<feature type="transmembrane region" description="Helical" evidence="8">
    <location>
        <begin position="2124"/>
        <end position="2145"/>
    </location>
</feature>
<dbReference type="PANTHER" id="PTHR47182">
    <property type="entry name" value="CELL WALL ALPHA-1,3-GLUCAN SYNTHASE AGS1-RELATED"/>
    <property type="match status" value="1"/>
</dbReference>
<evidence type="ECO:0000256" key="9">
    <source>
        <dbReference type="SAM" id="SignalP"/>
    </source>
</evidence>
<evidence type="ECO:0000256" key="7">
    <source>
        <dbReference type="SAM" id="MobiDB-lite"/>
    </source>
</evidence>
<dbReference type="Pfam" id="PF13692">
    <property type="entry name" value="Glyco_trans_1_4"/>
    <property type="match status" value="1"/>
</dbReference>
<name>A0AA38Y3P3_9EURO</name>
<comment type="catalytic activity">
    <reaction evidence="6">
        <text>[(1-&gt;3)-alpha-D-glucosyl](n) + UDP-alpha-D-glucose = [(1-&gt;3)-alpha-D-glucosyl](n+1) + UDP + H(+)</text>
        <dbReference type="Rhea" id="RHEA:19749"/>
        <dbReference type="Rhea" id="RHEA-COMP:11150"/>
        <dbReference type="Rhea" id="RHEA-COMP:11151"/>
        <dbReference type="ChEBI" id="CHEBI:15378"/>
        <dbReference type="ChEBI" id="CHEBI:28100"/>
        <dbReference type="ChEBI" id="CHEBI:58223"/>
        <dbReference type="ChEBI" id="CHEBI:58885"/>
        <dbReference type="EC" id="2.4.1.183"/>
    </reaction>
</comment>
<dbReference type="Proteomes" id="UP001172681">
    <property type="component" value="Unassembled WGS sequence"/>
</dbReference>
<evidence type="ECO:0000256" key="4">
    <source>
        <dbReference type="ARBA" id="ARBA00022679"/>
    </source>
</evidence>
<organism evidence="11 12">
    <name type="scientific">Knufia peltigerae</name>
    <dbReference type="NCBI Taxonomy" id="1002370"/>
    <lineage>
        <taxon>Eukaryota</taxon>
        <taxon>Fungi</taxon>
        <taxon>Dikarya</taxon>
        <taxon>Ascomycota</taxon>
        <taxon>Pezizomycotina</taxon>
        <taxon>Eurotiomycetes</taxon>
        <taxon>Chaetothyriomycetidae</taxon>
        <taxon>Chaetothyriales</taxon>
        <taxon>Trichomeriaceae</taxon>
        <taxon>Knufia</taxon>
    </lineage>
</organism>
<dbReference type="NCBIfam" id="TIGR01456">
    <property type="entry name" value="CECR5"/>
    <property type="match status" value="1"/>
</dbReference>
<feature type="transmembrane region" description="Helical" evidence="8">
    <location>
        <begin position="2396"/>
        <end position="2417"/>
    </location>
</feature>
<accession>A0AA38Y3P3</accession>
<dbReference type="FunFam" id="3.40.50.2000:FF:000058">
    <property type="entry name" value="Alpha-1,3-glucan synthase Ags1"/>
    <property type="match status" value="1"/>
</dbReference>
<dbReference type="GO" id="GO:0009277">
    <property type="term" value="C:fungal-type cell wall"/>
    <property type="evidence" value="ECO:0007669"/>
    <property type="project" value="TreeGrafter"/>
</dbReference>
<feature type="transmembrane region" description="Helical" evidence="8">
    <location>
        <begin position="2350"/>
        <end position="2369"/>
    </location>
</feature>
<feature type="signal peptide" evidence="9">
    <location>
        <begin position="1"/>
        <end position="21"/>
    </location>
</feature>
<keyword evidence="8" id="KW-1133">Transmembrane helix</keyword>
<evidence type="ECO:0000259" key="10">
    <source>
        <dbReference type="SMART" id="SM00642"/>
    </source>
</evidence>
<dbReference type="InterPro" id="IPR023214">
    <property type="entry name" value="HAD_sf"/>
</dbReference>
<dbReference type="Pfam" id="PF13242">
    <property type="entry name" value="Hydrolase_like"/>
    <property type="match status" value="1"/>
</dbReference>
<comment type="similarity">
    <text evidence="1">Belongs to the glycosyltransferase group 1 family.</text>
</comment>
<feature type="transmembrane region" description="Helical" evidence="8">
    <location>
        <begin position="2165"/>
        <end position="2189"/>
    </location>
</feature>
<dbReference type="InterPro" id="IPR006357">
    <property type="entry name" value="HAD-SF_hydro_IIA"/>
</dbReference>
<dbReference type="Gene3D" id="3.40.50.2000">
    <property type="entry name" value="Glycogen Phosphorylase B"/>
    <property type="match status" value="2"/>
</dbReference>
<comment type="caution">
    <text evidence="11">The sequence shown here is derived from an EMBL/GenBank/DDBJ whole genome shotgun (WGS) entry which is preliminary data.</text>
</comment>
<reference evidence="11" key="1">
    <citation type="submission" date="2022-10" db="EMBL/GenBank/DDBJ databases">
        <title>Culturing micro-colonial fungi from biological soil crusts in the Mojave desert and describing Neophaeococcomyces mojavensis, and introducing the new genera and species Taxawa tesnikishii.</title>
        <authorList>
            <person name="Kurbessoian T."/>
            <person name="Stajich J.E."/>
        </authorList>
    </citation>
    <scope>NUCLEOTIDE SEQUENCE</scope>
    <source>
        <strain evidence="11">TK_35</strain>
    </source>
</reference>
<keyword evidence="8" id="KW-0472">Membrane</keyword>
<dbReference type="EC" id="2.4.1.183" evidence="2"/>
<dbReference type="InterPro" id="IPR006047">
    <property type="entry name" value="GH13_cat_dom"/>
</dbReference>
<dbReference type="CDD" id="cd11323">
    <property type="entry name" value="AmyAc_AGS"/>
    <property type="match status" value="1"/>
</dbReference>
<dbReference type="Pfam" id="PF26114">
    <property type="entry name" value="Ig_2_Mok13"/>
    <property type="match status" value="1"/>
</dbReference>
<feature type="compositionally biased region" description="Basic and acidic residues" evidence="7">
    <location>
        <begin position="1687"/>
        <end position="1696"/>
    </location>
</feature>
<keyword evidence="9" id="KW-0732">Signal</keyword>
<dbReference type="InterPro" id="IPR058654">
    <property type="entry name" value="Mok11-14/Ags1-like_TM"/>
</dbReference>
<feature type="region of interest" description="Disordered" evidence="7">
    <location>
        <begin position="1684"/>
        <end position="1724"/>
    </location>
</feature>
<proteinExistence type="inferred from homology"/>
<protein>
    <recommendedName>
        <fullName evidence="2">alpha-1,3-glucan synthase</fullName>
        <ecNumber evidence="2">2.4.1.183</ecNumber>
    </recommendedName>
</protein>
<feature type="transmembrane region" description="Helical" evidence="8">
    <location>
        <begin position="2210"/>
        <end position="2229"/>
    </location>
</feature>
<feature type="transmembrane region" description="Helical" evidence="8">
    <location>
        <begin position="1999"/>
        <end position="2021"/>
    </location>
</feature>
<evidence type="ECO:0000256" key="2">
    <source>
        <dbReference type="ARBA" id="ARBA00012688"/>
    </source>
</evidence>
<dbReference type="EMBL" id="JAPDRN010000040">
    <property type="protein sequence ID" value="KAJ9634111.1"/>
    <property type="molecule type" value="Genomic_DNA"/>
</dbReference>
<feature type="region of interest" description="Disordered" evidence="7">
    <location>
        <begin position="1820"/>
        <end position="1844"/>
    </location>
</feature>
<dbReference type="SUPFAM" id="SSF51445">
    <property type="entry name" value="(Trans)glycosidases"/>
    <property type="match status" value="1"/>
</dbReference>
<dbReference type="CDD" id="cd06174">
    <property type="entry name" value="MFS"/>
    <property type="match status" value="1"/>
</dbReference>
<dbReference type="Gene3D" id="3.20.20.80">
    <property type="entry name" value="Glycosidases"/>
    <property type="match status" value="2"/>
</dbReference>
<dbReference type="InterPro" id="IPR017853">
    <property type="entry name" value="GH"/>
</dbReference>
<feature type="transmembrane region" description="Helical" evidence="8">
    <location>
        <begin position="2058"/>
        <end position="2080"/>
    </location>
</feature>
<gene>
    <name evidence="11" type="primary">ags1</name>
    <name evidence="11" type="ORF">H2204_006442</name>
</gene>